<proteinExistence type="predicted"/>
<gene>
    <name evidence="2" type="ORF">LFA_3163</name>
</gene>
<evidence type="ECO:0000313" key="2">
    <source>
        <dbReference type="EMBL" id="CEG58502.1"/>
    </source>
</evidence>
<keyword evidence="3" id="KW-1185">Reference proteome</keyword>
<dbReference type="STRING" id="1212491.LFA_3163"/>
<reference evidence="3" key="1">
    <citation type="submission" date="2014-09" db="EMBL/GenBank/DDBJ databases">
        <authorList>
            <person name="Gomez-Valero L."/>
        </authorList>
    </citation>
    <scope>NUCLEOTIDE SEQUENCE [LARGE SCALE GENOMIC DNA]</scope>
    <source>
        <strain evidence="3">ATCC700992</strain>
    </source>
</reference>
<evidence type="ECO:0000256" key="1">
    <source>
        <dbReference type="SAM" id="MobiDB-lite"/>
    </source>
</evidence>
<feature type="region of interest" description="Disordered" evidence="1">
    <location>
        <begin position="437"/>
        <end position="482"/>
    </location>
</feature>
<dbReference type="InterPro" id="IPR044887">
    <property type="entry name" value="SoDot-IcmSS_sf"/>
</dbReference>
<feature type="compositionally biased region" description="Basic and acidic residues" evidence="1">
    <location>
        <begin position="457"/>
        <end position="466"/>
    </location>
</feature>
<dbReference type="Gene3D" id="1.20.1440.330">
    <property type="match status" value="2"/>
</dbReference>
<sequence>MTLVLKEFDFLKKDLDDTVKVIWHDKIKNKEMPKDPIIEELIVEIPEERRRNELLFLKGVMNELEKRIREDRPEDLTPYIDIYYGALYVVKEHMRKNLGRLENLGLLEKRLNKGIGLSETNTPDNYQLATFYSSINAFLKLLFKDNDSRNNLALSNVAGNPMSKIPLEKLGEIIDISYVLEEETRHNITKSYLGDGTTEANAAHYHAPIDIPDSAIRQFASFEELLGALEELNLKEIGDKKKSDISEITDEDRKRQLHILKEVSKQLASNETISEKEKTGILAGFMLMVREETGQKEYSKAPFDAEIIPPTIIANSPVVHTELTKILNVKEMSREDAEALITSARNFMAFMTIQPNAAESTIKESVRAKHLFSGIAGFDLVATLNFMSTLIKDARSHALNRCINKHTKDIEASLPVKPNPIYAACISTLGWFAKKPTPTASTSLPEDDFDASLNNDEPTHDEESKEPVSTLTDTTPPTECRI</sequence>
<dbReference type="HOGENOM" id="CLU_599634_0_0_6"/>
<dbReference type="RefSeq" id="WP_045096808.1">
    <property type="nucleotide sequence ID" value="NZ_LN614827.1"/>
</dbReference>
<organism evidence="2 3">
    <name type="scientific">Legionella fallonii LLAP-10</name>
    <dbReference type="NCBI Taxonomy" id="1212491"/>
    <lineage>
        <taxon>Bacteria</taxon>
        <taxon>Pseudomonadati</taxon>
        <taxon>Pseudomonadota</taxon>
        <taxon>Gammaproteobacteria</taxon>
        <taxon>Legionellales</taxon>
        <taxon>Legionellaceae</taxon>
        <taxon>Legionella</taxon>
    </lineage>
</organism>
<dbReference type="Proteomes" id="UP000032430">
    <property type="component" value="Chromosome I"/>
</dbReference>
<dbReference type="Pfam" id="PF16848">
    <property type="entry name" value="SoDot-IcmSS"/>
    <property type="match status" value="2"/>
</dbReference>
<dbReference type="OrthoDB" id="5649158at2"/>
<dbReference type="EMBL" id="LN614827">
    <property type="protein sequence ID" value="CEG58502.1"/>
    <property type="molecule type" value="Genomic_DNA"/>
</dbReference>
<protein>
    <submittedName>
        <fullName evidence="2">Uncharacterized protein</fullName>
    </submittedName>
</protein>
<dbReference type="AlphaFoldDB" id="A0A098G7S1"/>
<evidence type="ECO:0000313" key="3">
    <source>
        <dbReference type="Proteomes" id="UP000032430"/>
    </source>
</evidence>
<name>A0A098G7S1_9GAMM</name>
<feature type="compositionally biased region" description="Polar residues" evidence="1">
    <location>
        <begin position="467"/>
        <end position="482"/>
    </location>
</feature>
<dbReference type="InterPro" id="IPR031758">
    <property type="entry name" value="SoDot-IcmSS"/>
</dbReference>
<accession>A0A098G7S1</accession>
<dbReference type="KEGG" id="lfa:LFA_3163"/>